<keyword evidence="2" id="KW-1185">Reference proteome</keyword>
<dbReference type="AlphaFoldDB" id="A0A165NVQ4"/>
<name>A0A165NVQ4_9APHY</name>
<reference evidence="1 2" key="1">
    <citation type="journal article" date="2016" name="Mol. Biol. Evol.">
        <title>Comparative Genomics of Early-Diverging Mushroom-Forming Fungi Provides Insights into the Origins of Lignocellulose Decay Capabilities.</title>
        <authorList>
            <person name="Nagy L.G."/>
            <person name="Riley R."/>
            <person name="Tritt A."/>
            <person name="Adam C."/>
            <person name="Daum C."/>
            <person name="Floudas D."/>
            <person name="Sun H."/>
            <person name="Yadav J.S."/>
            <person name="Pangilinan J."/>
            <person name="Larsson K.H."/>
            <person name="Matsuura K."/>
            <person name="Barry K."/>
            <person name="Labutti K."/>
            <person name="Kuo R."/>
            <person name="Ohm R.A."/>
            <person name="Bhattacharya S.S."/>
            <person name="Shirouzu T."/>
            <person name="Yoshinaga Y."/>
            <person name="Martin F.M."/>
            <person name="Grigoriev I.V."/>
            <person name="Hibbett D.S."/>
        </authorList>
    </citation>
    <scope>NUCLEOTIDE SEQUENCE [LARGE SCALE GENOMIC DNA]</scope>
    <source>
        <strain evidence="1 2">L-15889</strain>
    </source>
</reference>
<accession>A0A165NVQ4</accession>
<protein>
    <submittedName>
        <fullName evidence="1">Uncharacterized protein</fullName>
    </submittedName>
</protein>
<dbReference type="EMBL" id="KV429076">
    <property type="protein sequence ID" value="KZT67434.1"/>
    <property type="molecule type" value="Genomic_DNA"/>
</dbReference>
<gene>
    <name evidence="1" type="ORF">DAEQUDRAFT_391776</name>
</gene>
<sequence length="161" mass="16911">MAHWDAIVSGASIRRVVCCARSVSRARARTHVVATLPGDSEVGADVQYRCTCADMMCGPGPRGRQRPAVNLTAISSVHRPRAPNVNSGRTAHMYIQALVLALHARSQPAGEGPSLGNATWTSTPVSAAALRQPGIDSLLAAAACRLQRVPLDTAGQCNCVF</sequence>
<evidence type="ECO:0000313" key="1">
    <source>
        <dbReference type="EMBL" id="KZT67434.1"/>
    </source>
</evidence>
<organism evidence="1 2">
    <name type="scientific">Daedalea quercina L-15889</name>
    <dbReference type="NCBI Taxonomy" id="1314783"/>
    <lineage>
        <taxon>Eukaryota</taxon>
        <taxon>Fungi</taxon>
        <taxon>Dikarya</taxon>
        <taxon>Basidiomycota</taxon>
        <taxon>Agaricomycotina</taxon>
        <taxon>Agaricomycetes</taxon>
        <taxon>Polyporales</taxon>
        <taxon>Fomitopsis</taxon>
    </lineage>
</organism>
<dbReference type="Proteomes" id="UP000076727">
    <property type="component" value="Unassembled WGS sequence"/>
</dbReference>
<evidence type="ECO:0000313" key="2">
    <source>
        <dbReference type="Proteomes" id="UP000076727"/>
    </source>
</evidence>
<proteinExistence type="predicted"/>